<proteinExistence type="predicted"/>
<dbReference type="InterPro" id="IPR013783">
    <property type="entry name" value="Ig-like_fold"/>
</dbReference>
<dbReference type="PANTHER" id="PTHR37833">
    <property type="entry name" value="LIPOPROTEIN-RELATED"/>
    <property type="match status" value="1"/>
</dbReference>
<gene>
    <name evidence="1" type="ORF">ENW96_07855</name>
</gene>
<dbReference type="AlphaFoldDB" id="A0A7C3Z1D1"/>
<dbReference type="EMBL" id="DTMF01000194">
    <property type="protein sequence ID" value="HGF34286.1"/>
    <property type="molecule type" value="Genomic_DNA"/>
</dbReference>
<dbReference type="Gene3D" id="2.60.40.10">
    <property type="entry name" value="Immunoglobulins"/>
    <property type="match status" value="1"/>
</dbReference>
<reference evidence="1" key="1">
    <citation type="journal article" date="2020" name="mSystems">
        <title>Genome- and Community-Level Interaction Insights into Carbon Utilization and Element Cycling Functions of Hydrothermarchaeota in Hydrothermal Sediment.</title>
        <authorList>
            <person name="Zhou Z."/>
            <person name="Liu Y."/>
            <person name="Xu W."/>
            <person name="Pan J."/>
            <person name="Luo Z.H."/>
            <person name="Li M."/>
        </authorList>
    </citation>
    <scope>NUCLEOTIDE SEQUENCE [LARGE SCALE GENOMIC DNA]</scope>
    <source>
        <strain evidence="1">SpSt-897</strain>
    </source>
</reference>
<evidence type="ECO:0000313" key="1">
    <source>
        <dbReference type="EMBL" id="HGF34286.1"/>
    </source>
</evidence>
<name>A0A7C3Z1D1_9BACT</name>
<organism evidence="1">
    <name type="scientific">Desulfobacca acetoxidans</name>
    <dbReference type="NCBI Taxonomy" id="60893"/>
    <lineage>
        <taxon>Bacteria</taxon>
        <taxon>Pseudomonadati</taxon>
        <taxon>Thermodesulfobacteriota</taxon>
        <taxon>Desulfobaccia</taxon>
        <taxon>Desulfobaccales</taxon>
        <taxon>Desulfobaccaceae</taxon>
        <taxon>Desulfobacca</taxon>
    </lineage>
</organism>
<sequence>MSLAPGFFRTLSRLFLIVSWTAFLAALEVVAAQAQPRAEIPETVHNFGQVRDDMTLSHTFEVKNTGNRELRILEVDPDCVCTVANYDRVIPPGGTGKVTLELKPYSVGRAFNKKTLIRFNAPNQPSVNLVLKGEAQKSIEIVPSHIIRLQGGPSANPTAQVRLISNLPFPWEITKVQNSNPDQIDATLKTEKPGKVYVLEVRSKYRDQGHYVSTIELYTNAIHRPKIVMRVIADLKAGPAVIP</sequence>
<accession>A0A7C3Z1D1</accession>
<dbReference type="PANTHER" id="PTHR37833:SF1">
    <property type="entry name" value="SIGNAL PEPTIDE PROTEIN"/>
    <property type="match status" value="1"/>
</dbReference>
<comment type="caution">
    <text evidence="1">The sequence shown here is derived from an EMBL/GenBank/DDBJ whole genome shotgun (WGS) entry which is preliminary data.</text>
</comment>
<protein>
    <submittedName>
        <fullName evidence="1">DUF1573 domain-containing protein</fullName>
    </submittedName>
</protein>
<dbReference type="Pfam" id="PF07610">
    <property type="entry name" value="DUF1573"/>
    <property type="match status" value="1"/>
</dbReference>
<dbReference type="InterPro" id="IPR011467">
    <property type="entry name" value="DUF1573"/>
</dbReference>